<dbReference type="SMART" id="SM00091">
    <property type="entry name" value="PAS"/>
    <property type="match status" value="1"/>
</dbReference>
<dbReference type="Gene3D" id="3.30.450.20">
    <property type="entry name" value="PAS domain"/>
    <property type="match status" value="1"/>
</dbReference>
<dbReference type="AlphaFoldDB" id="A0A2M6W0T9"/>
<name>A0A2M6W0T9_9BACT</name>
<evidence type="ECO:0000313" key="3">
    <source>
        <dbReference type="Proteomes" id="UP000229362"/>
    </source>
</evidence>
<dbReference type="PROSITE" id="PS50112">
    <property type="entry name" value="PAS"/>
    <property type="match status" value="1"/>
</dbReference>
<dbReference type="Proteomes" id="UP000229362">
    <property type="component" value="Unassembled WGS sequence"/>
</dbReference>
<accession>A0A2M6W0T9</accession>
<protein>
    <recommendedName>
        <fullName evidence="1">PAS domain-containing protein</fullName>
    </recommendedName>
</protein>
<reference evidence="3" key="1">
    <citation type="submission" date="2017-09" db="EMBL/GenBank/DDBJ databases">
        <title>Depth-based differentiation of microbial function through sediment-hosted aquifers and enrichment of novel symbionts in the deep terrestrial subsurface.</title>
        <authorList>
            <person name="Probst A.J."/>
            <person name="Ladd B."/>
            <person name="Jarett J.K."/>
            <person name="Geller-Mcgrath D.E."/>
            <person name="Sieber C.M.K."/>
            <person name="Emerson J.B."/>
            <person name="Anantharaman K."/>
            <person name="Thomas B.C."/>
            <person name="Malmstrom R."/>
            <person name="Stieglmeier M."/>
            <person name="Klingl A."/>
            <person name="Woyke T."/>
            <person name="Ryan C.M."/>
            <person name="Banfield J.F."/>
        </authorList>
    </citation>
    <scope>NUCLEOTIDE SEQUENCE [LARGE SCALE GENOMIC DNA]</scope>
</reference>
<sequence>MEQHAAKKYTQELKEKFESLAGSLCITDPSGRMVYANGGISRRTGYDVPEVVGKKPSELWGGHMPRAFYNALWHTIQEKKEPFIGRVVNRKKDGSMHEEVLHIAPVFGGSRDIRYFIEIHPDTRDNGRAIVFQQEFMRHLQTNQVGGSGVVDWVSYWLAGEQVVHPPVPHTGSLFDLLEAL</sequence>
<dbReference type="CDD" id="cd00130">
    <property type="entry name" value="PAS"/>
    <property type="match status" value="1"/>
</dbReference>
<evidence type="ECO:0000259" key="1">
    <source>
        <dbReference type="PROSITE" id="PS50112"/>
    </source>
</evidence>
<gene>
    <name evidence="2" type="ORF">COU33_03780</name>
</gene>
<comment type="caution">
    <text evidence="2">The sequence shown here is derived from an EMBL/GenBank/DDBJ whole genome shotgun (WGS) entry which is preliminary data.</text>
</comment>
<dbReference type="Pfam" id="PF13426">
    <property type="entry name" value="PAS_9"/>
    <property type="match status" value="1"/>
</dbReference>
<dbReference type="NCBIfam" id="TIGR00229">
    <property type="entry name" value="sensory_box"/>
    <property type="match status" value="1"/>
</dbReference>
<dbReference type="SUPFAM" id="SSF55785">
    <property type="entry name" value="PYP-like sensor domain (PAS domain)"/>
    <property type="match status" value="1"/>
</dbReference>
<dbReference type="InterPro" id="IPR035965">
    <property type="entry name" value="PAS-like_dom_sf"/>
</dbReference>
<proteinExistence type="predicted"/>
<dbReference type="EMBL" id="PFBZ01000162">
    <property type="protein sequence ID" value="PIT86330.1"/>
    <property type="molecule type" value="Genomic_DNA"/>
</dbReference>
<evidence type="ECO:0000313" key="2">
    <source>
        <dbReference type="EMBL" id="PIT86330.1"/>
    </source>
</evidence>
<dbReference type="InterPro" id="IPR000014">
    <property type="entry name" value="PAS"/>
</dbReference>
<feature type="non-terminal residue" evidence="2">
    <location>
        <position position="181"/>
    </location>
</feature>
<feature type="domain" description="PAS" evidence="1">
    <location>
        <begin position="9"/>
        <end position="54"/>
    </location>
</feature>
<organism evidence="2 3">
    <name type="scientific">Candidatus Magasanikbacteria bacterium CG10_big_fil_rev_8_21_14_0_10_43_6</name>
    <dbReference type="NCBI Taxonomy" id="1974650"/>
    <lineage>
        <taxon>Bacteria</taxon>
        <taxon>Candidatus Magasanikiibacteriota</taxon>
    </lineage>
</organism>